<keyword evidence="2" id="KW-1185">Reference proteome</keyword>
<name>A0A9X2DBI0_9ACTN</name>
<evidence type="ECO:0000313" key="2">
    <source>
        <dbReference type="Proteomes" id="UP001139485"/>
    </source>
</evidence>
<dbReference type="SUPFAM" id="SSF52540">
    <property type="entry name" value="P-loop containing nucleoside triphosphate hydrolases"/>
    <property type="match status" value="1"/>
</dbReference>
<dbReference type="InterPro" id="IPR027417">
    <property type="entry name" value="P-loop_NTPase"/>
</dbReference>
<protein>
    <submittedName>
        <fullName evidence="1">AAA family ATPase</fullName>
    </submittedName>
</protein>
<comment type="caution">
    <text evidence="1">The sequence shown here is derived from an EMBL/GenBank/DDBJ whole genome shotgun (WGS) entry which is preliminary data.</text>
</comment>
<proteinExistence type="predicted"/>
<gene>
    <name evidence="1" type="ORF">M8330_18750</name>
</gene>
<reference evidence="1" key="1">
    <citation type="submission" date="2022-05" db="EMBL/GenBank/DDBJ databases">
        <authorList>
            <person name="Tuo L."/>
        </authorList>
    </citation>
    <scope>NUCLEOTIDE SEQUENCE</scope>
    <source>
        <strain evidence="1">BSK12Z-4</strain>
    </source>
</reference>
<dbReference type="Proteomes" id="UP001139485">
    <property type="component" value="Unassembled WGS sequence"/>
</dbReference>
<sequence length="838" mass="87650">MGGVDTYRGIAYQHAQAVLSALDVLESDELSSIRVEGNDDVIDIELLDVSGRVAVGKQAKVRADEYTWAKAELVGLLRRWAAVDAPEGASFQFVTDGRLGPSGVQVRDALAEAAAGRRASLAELLGEDADGATVRKIACATLVQDPGGTGALLARADRQVMALLPSVRSRVDAMERARSAVDALLRLLLDRACRPDAAHRVVSRDEICCALGIPPSSTAVRSWADMRDPYLAAIAADAHFAAVPARLHPQADQPAVGVDALLVDGATPGAVAGPTGAGKSTAARELRTAAAAQGRVVIVAHAETYIPGRVDALVADTVSDVLGREIPTLTGRQILADNGTVIVIDGVSEVPEPVRTALAEDLRASVASGRGARLILLGRGLAAVRSVLPASFAPSLFRMEPFGRVRRQALAECTVDTSAGEGAARVALARAERALGDAAGNPMLLEMTIGLIASGVPFEDRAAVYNAFLDRLAIKTGADGLGVATVVLGACFARLLDEGRRYSDPYTWRRLLVEAARDQSAVIGPIEASAVDETARRSGLLVRLGQSETVAAVHDSFADYLAGLALARGAVAFPTDVKACDEERLLFAAQIGGLDLVFAETVASRLPFALPRFAPLDRRALGDGSAEELSVVLRAVLPPGAPTCADLWRHPDGRVVAFSRFDAGVWLTDDAAHAAMATRPWVAGAGGPIDLAVRLWRQWLVGALRGMGATGRPRPTSAEEARDAVASHAADVAAEVDRLVRATMPAGHRAAVAAEIGPTGLTGQILPAHDNLRRRGADWTVAYTQTKGIDVSVSDGHTGGDAHLSRRTLDSLIGASASSEAAKRVSEAIDRLAGGRWL</sequence>
<dbReference type="RefSeq" id="WP_250828561.1">
    <property type="nucleotide sequence ID" value="NZ_JAMOIL010000032.1"/>
</dbReference>
<accession>A0A9X2DBI0</accession>
<dbReference type="EMBL" id="JAMOIL010000032">
    <property type="protein sequence ID" value="MCM0622337.1"/>
    <property type="molecule type" value="Genomic_DNA"/>
</dbReference>
<dbReference type="AlphaFoldDB" id="A0A9X2DBI0"/>
<evidence type="ECO:0000313" key="1">
    <source>
        <dbReference type="EMBL" id="MCM0622337.1"/>
    </source>
</evidence>
<organism evidence="1 2">
    <name type="scientific">Nocardioides bruguierae</name>
    <dbReference type="NCBI Taxonomy" id="2945102"/>
    <lineage>
        <taxon>Bacteria</taxon>
        <taxon>Bacillati</taxon>
        <taxon>Actinomycetota</taxon>
        <taxon>Actinomycetes</taxon>
        <taxon>Propionibacteriales</taxon>
        <taxon>Nocardioidaceae</taxon>
        <taxon>Nocardioides</taxon>
    </lineage>
</organism>